<dbReference type="AlphaFoldDB" id="A0A497F1E8"/>
<evidence type="ECO:0000313" key="3">
    <source>
        <dbReference type="EMBL" id="RLE53131.1"/>
    </source>
</evidence>
<dbReference type="Proteomes" id="UP000269499">
    <property type="component" value="Unassembled WGS sequence"/>
</dbReference>
<keyword evidence="1" id="KW-0472">Membrane</keyword>
<proteinExistence type="predicted"/>
<feature type="domain" description="DUF6754" evidence="2">
    <location>
        <begin position="16"/>
        <end position="266"/>
    </location>
</feature>
<sequence length="272" mass="29567">MTGAINLAMEFVVEGRGFQLVILLMTAIFLYVAHRLLKTGKEIYLRKLPAIDAIEEAIGRAAEMGKPVHYTYGAGGGWGGGLASHQGPQVVASSSILGYVAQLCARYDVRLIMNMMQADAIPLTEEVIRLAYLREGKPEKFDPKIINYFPGQSPMVTGILGTLQRERPAASFHIGGLYYESVVIGEAAKLVDAFLVAGTANTHQLAFIVATSDYVLIGEELYAAAAYISREPMQVASIASEDWVKFVLMAITVIGIILESAGIHVISWMLNR</sequence>
<keyword evidence="1" id="KW-1133">Transmembrane helix</keyword>
<evidence type="ECO:0000313" key="4">
    <source>
        <dbReference type="Proteomes" id="UP000269499"/>
    </source>
</evidence>
<dbReference type="Pfam" id="PF20539">
    <property type="entry name" value="DUF6754"/>
    <property type="match status" value="1"/>
</dbReference>
<accession>A0A497F1E8</accession>
<comment type="caution">
    <text evidence="3">The sequence shown here is derived from an EMBL/GenBank/DDBJ whole genome shotgun (WGS) entry which is preliminary data.</text>
</comment>
<evidence type="ECO:0000256" key="1">
    <source>
        <dbReference type="SAM" id="Phobius"/>
    </source>
</evidence>
<feature type="transmembrane region" description="Helical" evidence="1">
    <location>
        <begin position="246"/>
        <end position="270"/>
    </location>
</feature>
<organism evidence="3 4">
    <name type="scientific">Thermoproteota archaeon</name>
    <dbReference type="NCBI Taxonomy" id="2056631"/>
    <lineage>
        <taxon>Archaea</taxon>
        <taxon>Thermoproteota</taxon>
    </lineage>
</organism>
<reference evidence="3 4" key="1">
    <citation type="submission" date="2018-06" db="EMBL/GenBank/DDBJ databases">
        <title>Extensive metabolic versatility and redundancy in microbially diverse, dynamic hydrothermal sediments.</title>
        <authorList>
            <person name="Dombrowski N."/>
            <person name="Teske A."/>
            <person name="Baker B.J."/>
        </authorList>
    </citation>
    <scope>NUCLEOTIDE SEQUENCE [LARGE SCALE GENOMIC DNA]</scope>
    <source>
        <strain evidence="3">B20_G2</strain>
    </source>
</reference>
<protein>
    <recommendedName>
        <fullName evidence="2">DUF6754 domain-containing protein</fullName>
    </recommendedName>
</protein>
<keyword evidence="1" id="KW-0812">Transmembrane</keyword>
<name>A0A497F1E8_9CREN</name>
<dbReference type="InterPro" id="IPR046642">
    <property type="entry name" value="DUF6754"/>
</dbReference>
<feature type="transmembrane region" description="Helical" evidence="1">
    <location>
        <begin position="17"/>
        <end position="37"/>
    </location>
</feature>
<gene>
    <name evidence="3" type="ORF">DRJ26_03730</name>
</gene>
<dbReference type="EMBL" id="QMRA01000080">
    <property type="protein sequence ID" value="RLE53131.1"/>
    <property type="molecule type" value="Genomic_DNA"/>
</dbReference>
<evidence type="ECO:0000259" key="2">
    <source>
        <dbReference type="Pfam" id="PF20539"/>
    </source>
</evidence>